<dbReference type="CDD" id="cd17039">
    <property type="entry name" value="Ubl_ubiquitin_like"/>
    <property type="match status" value="1"/>
</dbReference>
<evidence type="ECO:0000256" key="1">
    <source>
        <dbReference type="ARBA" id="ARBA00000707"/>
    </source>
</evidence>
<feature type="compositionally biased region" description="Polar residues" evidence="3">
    <location>
        <begin position="791"/>
        <end position="819"/>
    </location>
</feature>
<gene>
    <name evidence="5" type="ORF">PLOB_00035802</name>
</gene>
<protein>
    <recommendedName>
        <fullName evidence="2">Ubiquitin carboxyl-terminal hydrolase</fullName>
        <ecNumber evidence="2">3.4.19.12</ecNumber>
    </recommendedName>
</protein>
<dbReference type="InterPro" id="IPR001394">
    <property type="entry name" value="Peptidase_C19_UCH"/>
</dbReference>
<organism evidence="5 6">
    <name type="scientific">Porites lobata</name>
    <dbReference type="NCBI Taxonomy" id="104759"/>
    <lineage>
        <taxon>Eukaryota</taxon>
        <taxon>Metazoa</taxon>
        <taxon>Cnidaria</taxon>
        <taxon>Anthozoa</taxon>
        <taxon>Hexacorallia</taxon>
        <taxon>Scleractinia</taxon>
        <taxon>Fungiina</taxon>
        <taxon>Poritidae</taxon>
        <taxon>Porites</taxon>
    </lineage>
</organism>
<dbReference type="EMBL" id="CALNXK010000005">
    <property type="protein sequence ID" value="CAH3037078.1"/>
    <property type="molecule type" value="Genomic_DNA"/>
</dbReference>
<feature type="region of interest" description="Disordered" evidence="3">
    <location>
        <begin position="788"/>
        <end position="819"/>
    </location>
</feature>
<dbReference type="InterPro" id="IPR038765">
    <property type="entry name" value="Papain-like_cys_pep_sf"/>
</dbReference>
<dbReference type="InterPro" id="IPR018200">
    <property type="entry name" value="USP_CS"/>
</dbReference>
<keyword evidence="6" id="KW-1185">Reference proteome</keyword>
<dbReference type="PROSITE" id="PS00972">
    <property type="entry name" value="USP_1"/>
    <property type="match status" value="1"/>
</dbReference>
<feature type="compositionally biased region" description="Basic and acidic residues" evidence="3">
    <location>
        <begin position="13"/>
        <end position="33"/>
    </location>
</feature>
<dbReference type="InterPro" id="IPR028889">
    <property type="entry name" value="USP"/>
</dbReference>
<dbReference type="Gene3D" id="3.90.70.10">
    <property type="entry name" value="Cysteine proteinases"/>
    <property type="match status" value="2"/>
</dbReference>
<keyword evidence="2" id="KW-0833">Ubl conjugation pathway</keyword>
<dbReference type="SUPFAM" id="SSF54001">
    <property type="entry name" value="Cysteine proteinases"/>
    <property type="match status" value="1"/>
</dbReference>
<evidence type="ECO:0000259" key="4">
    <source>
        <dbReference type="PROSITE" id="PS50235"/>
    </source>
</evidence>
<sequence>MFHRRSASVGELHGGHGAREVSADEDANLERSKSSRQLTKKKSFRFGSRDFVGGKRLVRRPSMKSVTNMVHKLVIRVSAVQFPSNAAYSTTSIGKIDENASYKKKNFDAAEQPPSNIQRSRSAEAINVSGLKNHGNTCFMNSIIQCLAHTDLLAEYFVMDQYKQDLKLRKGQTKKFGTRGEVTEKLAVLLKSLWSSQYNSQISSDFKMIVGKYGAQYRGYSQHDAQEFLLWLLDKVHEDLNRATKRKYKANKESMGKSDDIIASEALTNHTRCNDSFVLDLFQAQYRSSLKCPRCNQQSTTFDPFLCLSLPIPQRETRPIIVTTVFVHSTRVPLRIGVSVPLNGTIADLRNVVSDMTGIKEESLILTELYYDGFHRTFHDKQSLSVVHDGDNIYAFESPSQLFPEMDTGEAQSSVMSADNDGPIQDTIVILVSNCEGPGKTTSSKRFGLPFIVRVLRELSYENLQAAILKAMSRILLDNISSQTMQKQGLIFRLRVVNGLPGKSALSPEVDHPLYQATVDKALMACGPGSGPQHIKVIAEWEQETRVRFVRSSVFQERPEEHCSVREMESFHNSSHHAELEDCFRLYTKDEKLGSEDAWLCPRCKKLQQGTVKKLSLWTLPEVLVVHLKRFRQTSAGRTKLHTLVDFPLTNLDMKTHLEPRIKRSSPETHSLGWGTWRRHRAPSVIGSDEEHLYDLYAVCNHTGGMSGGHYTAYCKNPVDDSWWLFDDMRVEKINENQIITKAAYLLFYARRNVGSSSVSESSSGYDHWTRRMPQFSFESVLRSRDELTSNKENANGRTTTPSSNGYLQNHAHNTANNKWNSRENIMTESCV</sequence>
<dbReference type="PANTHER" id="PTHR21646">
    <property type="entry name" value="UBIQUITIN CARBOXYL-TERMINAL HYDROLASE"/>
    <property type="match status" value="1"/>
</dbReference>
<evidence type="ECO:0000256" key="2">
    <source>
        <dbReference type="RuleBase" id="RU366025"/>
    </source>
</evidence>
<keyword evidence="2" id="KW-0645">Protease</keyword>
<evidence type="ECO:0000256" key="3">
    <source>
        <dbReference type="SAM" id="MobiDB-lite"/>
    </source>
</evidence>
<dbReference type="Pfam" id="PF00443">
    <property type="entry name" value="UCH"/>
    <property type="match status" value="1"/>
</dbReference>
<evidence type="ECO:0000313" key="5">
    <source>
        <dbReference type="EMBL" id="CAH3037078.1"/>
    </source>
</evidence>
<keyword evidence="2" id="KW-0788">Thiol protease</keyword>
<name>A0ABN8N0I3_9CNID</name>
<feature type="region of interest" description="Disordered" evidence="3">
    <location>
        <begin position="1"/>
        <end position="40"/>
    </location>
</feature>
<comment type="caution">
    <text evidence="5">The sequence shown here is derived from an EMBL/GenBank/DDBJ whole genome shotgun (WGS) entry which is preliminary data.</text>
</comment>
<dbReference type="PROSITE" id="PS00973">
    <property type="entry name" value="USP_2"/>
    <property type="match status" value="1"/>
</dbReference>
<proteinExistence type="inferred from homology"/>
<dbReference type="InterPro" id="IPR050185">
    <property type="entry name" value="Ub_carboxyl-term_hydrolase"/>
</dbReference>
<accession>A0ABN8N0I3</accession>
<dbReference type="Proteomes" id="UP001159405">
    <property type="component" value="Unassembled WGS sequence"/>
</dbReference>
<dbReference type="PANTHER" id="PTHR21646:SF14">
    <property type="entry name" value="FI05488P"/>
    <property type="match status" value="1"/>
</dbReference>
<dbReference type="EC" id="3.4.19.12" evidence="2"/>
<comment type="similarity">
    <text evidence="2">Belongs to the peptidase C19 family.</text>
</comment>
<dbReference type="CDD" id="cd02674">
    <property type="entry name" value="Peptidase_C19R"/>
    <property type="match status" value="1"/>
</dbReference>
<keyword evidence="2" id="KW-0378">Hydrolase</keyword>
<dbReference type="PROSITE" id="PS50235">
    <property type="entry name" value="USP_3"/>
    <property type="match status" value="1"/>
</dbReference>
<feature type="domain" description="USP" evidence="4">
    <location>
        <begin position="129"/>
        <end position="752"/>
    </location>
</feature>
<evidence type="ECO:0000313" key="6">
    <source>
        <dbReference type="Proteomes" id="UP001159405"/>
    </source>
</evidence>
<reference evidence="5 6" key="1">
    <citation type="submission" date="2022-05" db="EMBL/GenBank/DDBJ databases">
        <authorList>
            <consortium name="Genoscope - CEA"/>
            <person name="William W."/>
        </authorList>
    </citation>
    <scope>NUCLEOTIDE SEQUENCE [LARGE SCALE GENOMIC DNA]</scope>
</reference>
<comment type="catalytic activity">
    <reaction evidence="1 2">
        <text>Thiol-dependent hydrolysis of ester, thioester, amide, peptide and isopeptide bonds formed by the C-terminal Gly of ubiquitin (a 76-residue protein attached to proteins as an intracellular targeting signal).</text>
        <dbReference type="EC" id="3.4.19.12"/>
    </reaction>
</comment>